<dbReference type="GO" id="GO:0006313">
    <property type="term" value="P:DNA transposition"/>
    <property type="evidence" value="ECO:0007669"/>
    <property type="project" value="InterPro"/>
</dbReference>
<dbReference type="EMBL" id="MHHZ01000023">
    <property type="protein sequence ID" value="OGY40946.1"/>
    <property type="molecule type" value="Genomic_DNA"/>
</dbReference>
<dbReference type="InterPro" id="IPR036515">
    <property type="entry name" value="Transposase_17_sf"/>
</dbReference>
<dbReference type="AlphaFoldDB" id="A0A1G1XMQ6"/>
<organism evidence="1 2">
    <name type="scientific">Candidatus Buchananbacteria bacterium RBG_13_36_9</name>
    <dbReference type="NCBI Taxonomy" id="1797530"/>
    <lineage>
        <taxon>Bacteria</taxon>
        <taxon>Candidatus Buchananiibacteriota</taxon>
    </lineage>
</organism>
<evidence type="ECO:0000313" key="2">
    <source>
        <dbReference type="Proteomes" id="UP000176498"/>
    </source>
</evidence>
<gene>
    <name evidence="1" type="ORF">A2Y82_03350</name>
</gene>
<reference evidence="1 2" key="1">
    <citation type="journal article" date="2016" name="Nat. Commun.">
        <title>Thousands of microbial genomes shed light on interconnected biogeochemical processes in an aquifer system.</title>
        <authorList>
            <person name="Anantharaman K."/>
            <person name="Brown C.T."/>
            <person name="Hug L.A."/>
            <person name="Sharon I."/>
            <person name="Castelle C.J."/>
            <person name="Probst A.J."/>
            <person name="Thomas B.C."/>
            <person name="Singh A."/>
            <person name="Wilkins M.J."/>
            <person name="Karaoz U."/>
            <person name="Brodie E.L."/>
            <person name="Williams K.H."/>
            <person name="Hubbard S.S."/>
            <person name="Banfield J.F."/>
        </authorList>
    </citation>
    <scope>NUCLEOTIDE SEQUENCE [LARGE SCALE GENOMIC DNA]</scope>
</reference>
<evidence type="ECO:0000313" key="1">
    <source>
        <dbReference type="EMBL" id="OGY40946.1"/>
    </source>
</evidence>
<accession>A0A1G1XMQ6</accession>
<dbReference type="Gene3D" id="3.30.70.1290">
    <property type="entry name" value="Transposase IS200-like"/>
    <property type="match status" value="1"/>
</dbReference>
<sequence length="82" mass="10479">MENHYKFLQKLKWEFNKKYGENQKVFPKFQWQKSFRDHYIRNYKDFDEHVKYIYNNPFKHKIPDAENYKYIFTNYPDLVTEI</sequence>
<comment type="caution">
    <text evidence="1">The sequence shown here is derived from an EMBL/GenBank/DDBJ whole genome shotgun (WGS) entry which is preliminary data.</text>
</comment>
<evidence type="ECO:0008006" key="3">
    <source>
        <dbReference type="Google" id="ProtNLM"/>
    </source>
</evidence>
<proteinExistence type="predicted"/>
<dbReference type="SUPFAM" id="SSF143422">
    <property type="entry name" value="Transposase IS200-like"/>
    <property type="match status" value="1"/>
</dbReference>
<protein>
    <recommendedName>
        <fullName evidence="3">Transposase IS200-like domain-containing protein</fullName>
    </recommendedName>
</protein>
<dbReference type="GO" id="GO:0003677">
    <property type="term" value="F:DNA binding"/>
    <property type="evidence" value="ECO:0007669"/>
    <property type="project" value="InterPro"/>
</dbReference>
<dbReference type="Proteomes" id="UP000176498">
    <property type="component" value="Unassembled WGS sequence"/>
</dbReference>
<dbReference type="GO" id="GO:0004803">
    <property type="term" value="F:transposase activity"/>
    <property type="evidence" value="ECO:0007669"/>
    <property type="project" value="InterPro"/>
</dbReference>
<name>A0A1G1XMQ6_9BACT</name>